<keyword evidence="2" id="KW-0349">Heme</keyword>
<comment type="caution">
    <text evidence="9">The sequence shown here is derived from an EMBL/GenBank/DDBJ whole genome shotgun (WGS) entry which is preliminary data.</text>
</comment>
<dbReference type="PANTHER" id="PTHR10578:SF104">
    <property type="entry name" value="CYTOCHROME B2, MITOCHONDRIAL-RELATED"/>
    <property type="match status" value="1"/>
</dbReference>
<dbReference type="InterPro" id="IPR002347">
    <property type="entry name" value="SDR_fam"/>
</dbReference>
<dbReference type="Pfam" id="PF00106">
    <property type="entry name" value="adh_short"/>
    <property type="match status" value="1"/>
</dbReference>
<dbReference type="Gene3D" id="3.20.20.70">
    <property type="entry name" value="Aldolase class I"/>
    <property type="match status" value="1"/>
</dbReference>
<feature type="domain" description="FMN hydroxy acid dehydrogenase" evidence="8">
    <location>
        <begin position="318"/>
        <end position="662"/>
    </location>
</feature>
<dbReference type="InterPro" id="IPR020904">
    <property type="entry name" value="Sc_DH/Rdtase_CS"/>
</dbReference>
<dbReference type="CDD" id="cd05233">
    <property type="entry name" value="SDR_c"/>
    <property type="match status" value="1"/>
</dbReference>
<dbReference type="InterPro" id="IPR036400">
    <property type="entry name" value="Cyt_B5-like_heme/steroid_sf"/>
</dbReference>
<dbReference type="PRINTS" id="PR00080">
    <property type="entry name" value="SDRFAMILY"/>
</dbReference>
<dbReference type="InterPro" id="IPR037396">
    <property type="entry name" value="FMN_HAD"/>
</dbReference>
<dbReference type="PROSITE" id="PS00191">
    <property type="entry name" value="CYTOCHROME_B5_1"/>
    <property type="match status" value="1"/>
</dbReference>
<dbReference type="PROSITE" id="PS50255">
    <property type="entry name" value="CYTOCHROME_B5_2"/>
    <property type="match status" value="1"/>
</dbReference>
<dbReference type="InterPro" id="IPR008259">
    <property type="entry name" value="FMN_hydac_DH_AS"/>
</dbReference>
<evidence type="ECO:0000256" key="6">
    <source>
        <dbReference type="ARBA" id="ARBA00023004"/>
    </source>
</evidence>
<dbReference type="Gene3D" id="3.10.120.10">
    <property type="entry name" value="Cytochrome b5-like heme/steroid binding domain"/>
    <property type="match status" value="1"/>
</dbReference>
<dbReference type="Proteomes" id="UP000078343">
    <property type="component" value="Unassembled WGS sequence"/>
</dbReference>
<evidence type="ECO:0000256" key="2">
    <source>
        <dbReference type="ARBA" id="ARBA00022617"/>
    </source>
</evidence>
<dbReference type="Pfam" id="PF00173">
    <property type="entry name" value="Cyt-b5"/>
    <property type="match status" value="1"/>
</dbReference>
<dbReference type="PANTHER" id="PTHR10578">
    <property type="entry name" value="S -2-HYDROXY-ACID OXIDASE-RELATED"/>
    <property type="match status" value="1"/>
</dbReference>
<dbReference type="PROSITE" id="PS51349">
    <property type="entry name" value="FMN_HYDROXY_ACID_DH_2"/>
    <property type="match status" value="1"/>
</dbReference>
<evidence type="ECO:0000256" key="5">
    <source>
        <dbReference type="ARBA" id="ARBA00023002"/>
    </source>
</evidence>
<evidence type="ECO:0000259" key="7">
    <source>
        <dbReference type="PROSITE" id="PS50255"/>
    </source>
</evidence>
<dbReference type="STRING" id="1367422.A0A178ZPI8"/>
<comment type="cofactor">
    <cofactor evidence="1">
        <name>FMN</name>
        <dbReference type="ChEBI" id="CHEBI:58210"/>
    </cofactor>
</comment>
<dbReference type="SUPFAM" id="SSF51735">
    <property type="entry name" value="NAD(P)-binding Rossmann-fold domains"/>
    <property type="match status" value="1"/>
</dbReference>
<dbReference type="PROSITE" id="PS00557">
    <property type="entry name" value="FMN_HYDROXY_ACID_DH_1"/>
    <property type="match status" value="1"/>
</dbReference>
<dbReference type="InterPro" id="IPR013785">
    <property type="entry name" value="Aldolase_TIM"/>
</dbReference>
<dbReference type="PROSITE" id="PS00061">
    <property type="entry name" value="ADH_SHORT"/>
    <property type="match status" value="1"/>
</dbReference>
<dbReference type="SUPFAM" id="SSF51395">
    <property type="entry name" value="FMN-linked oxidoreductases"/>
    <property type="match status" value="1"/>
</dbReference>
<evidence type="ECO:0000313" key="9">
    <source>
        <dbReference type="EMBL" id="OAP61729.1"/>
    </source>
</evidence>
<dbReference type="GO" id="GO:0016491">
    <property type="term" value="F:oxidoreductase activity"/>
    <property type="evidence" value="ECO:0007669"/>
    <property type="project" value="UniProtKB-KW"/>
</dbReference>
<dbReference type="InterPro" id="IPR018506">
    <property type="entry name" value="Cyt_B5_heme-BS"/>
</dbReference>
<dbReference type="RefSeq" id="XP_018695096.1">
    <property type="nucleotide sequence ID" value="XM_018835446.1"/>
</dbReference>
<dbReference type="SUPFAM" id="SSF55856">
    <property type="entry name" value="Cytochrome b5-like heme/steroid binding domain"/>
    <property type="match status" value="1"/>
</dbReference>
<keyword evidence="5" id="KW-0560">Oxidoreductase</keyword>
<dbReference type="EMBL" id="LVYI01000003">
    <property type="protein sequence ID" value="OAP61729.1"/>
    <property type="molecule type" value="Genomic_DNA"/>
</dbReference>
<dbReference type="GeneID" id="30008101"/>
<evidence type="ECO:0000313" key="10">
    <source>
        <dbReference type="Proteomes" id="UP000078343"/>
    </source>
</evidence>
<dbReference type="OrthoDB" id="1925334at2759"/>
<dbReference type="InterPro" id="IPR000262">
    <property type="entry name" value="FMN-dep_DH"/>
</dbReference>
<dbReference type="FunFam" id="3.10.120.10:FF:000009">
    <property type="entry name" value="Cytochrome b2, mitochondrial, putative"/>
    <property type="match status" value="1"/>
</dbReference>
<evidence type="ECO:0000256" key="4">
    <source>
        <dbReference type="ARBA" id="ARBA00022857"/>
    </source>
</evidence>
<reference evidence="9 10" key="1">
    <citation type="submission" date="2016-04" db="EMBL/GenBank/DDBJ databases">
        <title>Draft genome of Fonsecaea erecta CBS 125763.</title>
        <authorList>
            <person name="Weiss V.A."/>
            <person name="Vicente V.A."/>
            <person name="Raittz R.T."/>
            <person name="Moreno L.F."/>
            <person name="De Souza E.M."/>
            <person name="Pedrosa F.O."/>
            <person name="Steffens M.B."/>
            <person name="Faoro H."/>
            <person name="Tadra-Sfeir M.Z."/>
            <person name="Najafzadeh M.J."/>
            <person name="Felipe M.S."/>
            <person name="Teixeira M."/>
            <person name="Sun J."/>
            <person name="Xi L."/>
            <person name="Gomes R."/>
            <person name="De Azevedo C.M."/>
            <person name="Salgado C.G."/>
            <person name="Da Silva M.B."/>
            <person name="Nascimento M.F."/>
            <person name="Queiroz-Telles F."/>
            <person name="Attili D.S."/>
            <person name="Gorbushina A."/>
        </authorList>
    </citation>
    <scope>NUCLEOTIDE SEQUENCE [LARGE SCALE GENOMIC DNA]</scope>
    <source>
        <strain evidence="9 10">CBS 125763</strain>
    </source>
</reference>
<feature type="domain" description="Cytochrome b5 heme-binding" evidence="7">
    <location>
        <begin position="217"/>
        <end position="294"/>
    </location>
</feature>
<protein>
    <recommendedName>
        <fullName evidence="11">L-lactate dehydrogenase (Cytochrome)</fullName>
    </recommendedName>
</protein>
<keyword evidence="3" id="KW-0479">Metal-binding</keyword>
<keyword evidence="4" id="KW-0521">NADP</keyword>
<dbReference type="Gene3D" id="3.40.50.720">
    <property type="entry name" value="NAD(P)-binding Rossmann-like Domain"/>
    <property type="match status" value="1"/>
</dbReference>
<dbReference type="GO" id="GO:0020037">
    <property type="term" value="F:heme binding"/>
    <property type="evidence" value="ECO:0007669"/>
    <property type="project" value="InterPro"/>
</dbReference>
<name>A0A178ZPI8_9EURO</name>
<organism evidence="9 10">
    <name type="scientific">Fonsecaea erecta</name>
    <dbReference type="NCBI Taxonomy" id="1367422"/>
    <lineage>
        <taxon>Eukaryota</taxon>
        <taxon>Fungi</taxon>
        <taxon>Dikarya</taxon>
        <taxon>Ascomycota</taxon>
        <taxon>Pezizomycotina</taxon>
        <taxon>Eurotiomycetes</taxon>
        <taxon>Chaetothyriomycetidae</taxon>
        <taxon>Chaetothyriales</taxon>
        <taxon>Herpotrichiellaceae</taxon>
        <taxon>Fonsecaea</taxon>
    </lineage>
</organism>
<sequence length="662" mass="71929">MAWKLDGKVAIVTGCASGIGLTAAKLYLEAGATVFGIDISPFPEPYPFSTTLSEKFHFHKADLTAPEACDKSVAACLSKTGKKVDILANVAGIMDSFEAVHRTKDATWDKLMSVNTAVPMKLMRAVLNQGGMLEQKSGRIINVASKAGLSGAAAGFAYTASKHALIGMTKHAAWRYHHDGIRTNAVCPGGVPTNIKNSIQQEDLDQESLEIMTIGLVTMLSIDEVREHDNQESCWVIIHGSVYDLSEFLDMHPGGAASILRYAGKDATAEYDAIHPPNTIEKALPKDRHLGKVKPSITAAEKPNVTADSLAREKQGPMPIEMCLNLNDLELAAKASLAERAWIYYSSAAQDRRTLTHNLDDWKRIRFRPRIMRNVKKVNTRQTILGFQSSLPFFIAPCALARLGHPDGEMCLVRGAARANIAYCPSNSSSVSHDGLANCLASETRGGCLFFQLYVKRSRNETLGSIRRARELGYKALVITVDTNVVGIREDDDKFKIREALKSGQQHLSPWRAALSNPDPDVVLRAPHSATLNWEDLRWIKKAWQNAGPICLKGVLTAEDAQTACDHGVDAIYLSNHGGRQLDSANSALGALIEIQQQCPDVLSKCQVLLDGGVRRGGDILKALCLGAAGVGLGRPFMYALSAYGTEGVQKAIESKFPRLMS</sequence>
<keyword evidence="6" id="KW-0408">Iron</keyword>
<evidence type="ECO:0000256" key="1">
    <source>
        <dbReference type="ARBA" id="ARBA00001917"/>
    </source>
</evidence>
<keyword evidence="10" id="KW-1185">Reference proteome</keyword>
<dbReference type="InterPro" id="IPR001199">
    <property type="entry name" value="Cyt_B5-like_heme/steroid-bd"/>
</dbReference>
<dbReference type="PRINTS" id="PR00363">
    <property type="entry name" value="CYTOCHROMEB5"/>
</dbReference>
<dbReference type="GO" id="GO:0046872">
    <property type="term" value="F:metal ion binding"/>
    <property type="evidence" value="ECO:0007669"/>
    <property type="project" value="UniProtKB-KW"/>
</dbReference>
<dbReference type="PRINTS" id="PR00081">
    <property type="entry name" value="GDHRDH"/>
</dbReference>
<gene>
    <name evidence="9" type="ORF">AYL99_03932</name>
</gene>
<dbReference type="InterPro" id="IPR036291">
    <property type="entry name" value="NAD(P)-bd_dom_sf"/>
</dbReference>
<proteinExistence type="predicted"/>
<evidence type="ECO:0000259" key="8">
    <source>
        <dbReference type="PROSITE" id="PS51349"/>
    </source>
</evidence>
<evidence type="ECO:0008006" key="11">
    <source>
        <dbReference type="Google" id="ProtNLM"/>
    </source>
</evidence>
<dbReference type="SMART" id="SM01117">
    <property type="entry name" value="Cyt-b5"/>
    <property type="match status" value="1"/>
</dbReference>
<dbReference type="Pfam" id="PF01070">
    <property type="entry name" value="FMN_dh"/>
    <property type="match status" value="1"/>
</dbReference>
<evidence type="ECO:0000256" key="3">
    <source>
        <dbReference type="ARBA" id="ARBA00022723"/>
    </source>
</evidence>
<accession>A0A178ZPI8</accession>
<dbReference type="AlphaFoldDB" id="A0A178ZPI8"/>